<organism evidence="1 2">
    <name type="scientific">Rhododendron griersonianum</name>
    <dbReference type="NCBI Taxonomy" id="479676"/>
    <lineage>
        <taxon>Eukaryota</taxon>
        <taxon>Viridiplantae</taxon>
        <taxon>Streptophyta</taxon>
        <taxon>Embryophyta</taxon>
        <taxon>Tracheophyta</taxon>
        <taxon>Spermatophyta</taxon>
        <taxon>Magnoliopsida</taxon>
        <taxon>eudicotyledons</taxon>
        <taxon>Gunneridae</taxon>
        <taxon>Pentapetalae</taxon>
        <taxon>asterids</taxon>
        <taxon>Ericales</taxon>
        <taxon>Ericaceae</taxon>
        <taxon>Ericoideae</taxon>
        <taxon>Rhodoreae</taxon>
        <taxon>Rhododendron</taxon>
    </lineage>
</organism>
<dbReference type="Proteomes" id="UP000823749">
    <property type="component" value="Chromosome 9"/>
</dbReference>
<name>A0AAV6IT45_9ERIC</name>
<reference evidence="1" key="1">
    <citation type="submission" date="2020-08" db="EMBL/GenBank/DDBJ databases">
        <title>Plant Genome Project.</title>
        <authorList>
            <person name="Zhang R.-G."/>
        </authorList>
    </citation>
    <scope>NUCLEOTIDE SEQUENCE</scope>
    <source>
        <strain evidence="1">WSP0</strain>
        <tissue evidence="1">Leaf</tissue>
    </source>
</reference>
<accession>A0AAV6IT45</accession>
<evidence type="ECO:0000313" key="1">
    <source>
        <dbReference type="EMBL" id="KAG5530657.1"/>
    </source>
</evidence>
<protein>
    <submittedName>
        <fullName evidence="1">Uncharacterized protein</fullName>
    </submittedName>
</protein>
<dbReference type="AlphaFoldDB" id="A0AAV6IT45"/>
<proteinExistence type="predicted"/>
<dbReference type="EMBL" id="JACTNZ010000009">
    <property type="protein sequence ID" value="KAG5530657.1"/>
    <property type="molecule type" value="Genomic_DNA"/>
</dbReference>
<keyword evidence="2" id="KW-1185">Reference proteome</keyword>
<evidence type="ECO:0000313" key="2">
    <source>
        <dbReference type="Proteomes" id="UP000823749"/>
    </source>
</evidence>
<comment type="caution">
    <text evidence="1">The sequence shown here is derived from an EMBL/GenBank/DDBJ whole genome shotgun (WGS) entry which is preliminary data.</text>
</comment>
<sequence length="197" mass="21580">MRNADAIFAKGWSLELEPVVNVDALKMKLLETEGSSITKLQEYVAGVYDLFREIKLFELKPNVKNVQLTPDSFFEITRAGISFEERHMYSQEYHGKLAVAVATNHHGVRHRLPEAKKEAQIGHWRGWWCSGGRSAAGGGSSPLAFIEPLWDGGLGSSRRCVTGGGGLVDSFAPGLVRLLQICSDISGGGCQDEVRSF</sequence>
<gene>
    <name evidence="1" type="ORF">RHGRI_025577</name>
</gene>